<keyword evidence="1" id="KW-0812">Transmembrane</keyword>
<reference evidence="2" key="1">
    <citation type="submission" date="2023-05" db="EMBL/GenBank/DDBJ databases">
        <title>Mycoplasma phocimorsus sp. nov., isolated from Scandinavian patients with seal finger or septic arthritis after contact with seals.</title>
        <authorList>
            <person name="Skafte-Holm A."/>
            <person name="Pedersen T.R."/>
            <person name="Froelund M."/>
            <person name="Stegger M."/>
            <person name="Qvortrup K."/>
            <person name="Michaels D.L."/>
            <person name="Brown D.R."/>
            <person name="Jensen J.S."/>
        </authorList>
    </citation>
    <scope>NUCLEOTIDE SEQUENCE</scope>
    <source>
        <strain evidence="2">M5725</strain>
    </source>
</reference>
<organism evidence="2 3">
    <name type="scientific">Mycoplasma phocimorsus</name>
    <dbReference type="NCBI Taxonomy" id="3045839"/>
    <lineage>
        <taxon>Bacteria</taxon>
        <taxon>Bacillati</taxon>
        <taxon>Mycoplasmatota</taxon>
        <taxon>Mollicutes</taxon>
        <taxon>Mycoplasmataceae</taxon>
        <taxon>Mycoplasma</taxon>
    </lineage>
</organism>
<accession>A0AAJ1UVT1</accession>
<evidence type="ECO:0000256" key="1">
    <source>
        <dbReference type="SAM" id="Phobius"/>
    </source>
</evidence>
<dbReference type="EMBL" id="JASDDP010000019">
    <property type="protein sequence ID" value="MDJ1645869.1"/>
    <property type="molecule type" value="Genomic_DNA"/>
</dbReference>
<feature type="transmembrane region" description="Helical" evidence="1">
    <location>
        <begin position="64"/>
        <end position="85"/>
    </location>
</feature>
<proteinExistence type="predicted"/>
<dbReference type="AlphaFoldDB" id="A0AAJ1UVT1"/>
<keyword evidence="1" id="KW-1133">Transmembrane helix</keyword>
<gene>
    <name evidence="2" type="ORF">QLQ80_02055</name>
</gene>
<comment type="caution">
    <text evidence="2">The sequence shown here is derived from an EMBL/GenBank/DDBJ whole genome shotgun (WGS) entry which is preliminary data.</text>
</comment>
<sequence length="91" mass="10345">MFFDEEKNIEQGNEFEAEIVSEPKAGFCPVDFENNVSVKVPRKPTYEDFVSLNSKNIKKKLDRFFLISIGLLGVSILIIIILIILGNNKII</sequence>
<protein>
    <submittedName>
        <fullName evidence="2">Uncharacterized protein</fullName>
    </submittedName>
</protein>
<keyword evidence="3" id="KW-1185">Reference proteome</keyword>
<keyword evidence="1" id="KW-0472">Membrane</keyword>
<dbReference type="Proteomes" id="UP001224428">
    <property type="component" value="Unassembled WGS sequence"/>
</dbReference>
<dbReference type="RefSeq" id="WP_283823722.1">
    <property type="nucleotide sequence ID" value="NZ_JASDAY010000022.1"/>
</dbReference>
<name>A0AAJ1UVT1_9MOLU</name>
<evidence type="ECO:0000313" key="2">
    <source>
        <dbReference type="EMBL" id="MDJ1645869.1"/>
    </source>
</evidence>
<evidence type="ECO:0000313" key="3">
    <source>
        <dbReference type="Proteomes" id="UP001224428"/>
    </source>
</evidence>